<dbReference type="EMBL" id="JPJI01000023">
    <property type="protein sequence ID" value="KEZ94124.1"/>
    <property type="molecule type" value="Genomic_DNA"/>
</dbReference>
<dbReference type="InterPro" id="IPR011051">
    <property type="entry name" value="RmlC_Cupin_sf"/>
</dbReference>
<dbReference type="RefSeq" id="WP_036580133.1">
    <property type="nucleotide sequence ID" value="NZ_JPJI01000023.1"/>
</dbReference>
<evidence type="ECO:0000313" key="5">
    <source>
        <dbReference type="Proteomes" id="UP000239997"/>
    </source>
</evidence>
<organism evidence="2 4">
    <name type="scientific">Nonlabens ulvanivorans</name>
    <name type="common">Persicivirga ulvanivorans</name>
    <dbReference type="NCBI Taxonomy" id="906888"/>
    <lineage>
        <taxon>Bacteria</taxon>
        <taxon>Pseudomonadati</taxon>
        <taxon>Bacteroidota</taxon>
        <taxon>Flavobacteriia</taxon>
        <taxon>Flavobacteriales</taxon>
        <taxon>Flavobacteriaceae</taxon>
        <taxon>Nonlabens</taxon>
    </lineage>
</organism>
<gene>
    <name evidence="2" type="ORF">IL45_02970</name>
    <name evidence="3" type="ORF">LY02_02173</name>
</gene>
<dbReference type="EMBL" id="PVNA01000004">
    <property type="protein sequence ID" value="PRX13113.1"/>
    <property type="molecule type" value="Genomic_DNA"/>
</dbReference>
<comment type="caution">
    <text evidence="2">The sequence shown here is derived from an EMBL/GenBank/DDBJ whole genome shotgun (WGS) entry which is preliminary data.</text>
</comment>
<evidence type="ECO:0008006" key="6">
    <source>
        <dbReference type="Google" id="ProtNLM"/>
    </source>
</evidence>
<dbReference type="PANTHER" id="PTHR37694:SF1">
    <property type="entry name" value="SLR8022 PROTEIN"/>
    <property type="match status" value="1"/>
</dbReference>
<proteinExistence type="predicted"/>
<evidence type="ECO:0000313" key="3">
    <source>
        <dbReference type="EMBL" id="PRX13113.1"/>
    </source>
</evidence>
<dbReference type="CDD" id="cd02230">
    <property type="entry name" value="cupin_HP0902-like"/>
    <property type="match status" value="1"/>
</dbReference>
<keyword evidence="5" id="KW-1185">Reference proteome</keyword>
<accession>A0A084JYU0</accession>
<sequence length="122" mass="13454">MKSSILILLALITLTSCSQESKNINMSESNLASQIEYADKVKNKVVFEGEQYKMILFAMRSDQLLKPHSAPVDAPLLMIEGSAKVTIGNKEQIVVAGDMITLPKDILHGVYPQTDCKFLLAK</sequence>
<protein>
    <recommendedName>
        <fullName evidence="6">Cupin 2 conserved barrel domain-containing protein</fullName>
    </recommendedName>
</protein>
<reference evidence="2 4" key="1">
    <citation type="submission" date="2014-07" db="EMBL/GenBank/DDBJ databases">
        <title>Draft genome sequence of Nonlabens ulvanivorans, an ulvan degrading bacterium.</title>
        <authorList>
            <person name="Kopel M."/>
            <person name="Helbert W."/>
            <person name="Henrissat B."/>
            <person name="Doniger T."/>
            <person name="Banin E."/>
        </authorList>
    </citation>
    <scope>NUCLEOTIDE SEQUENCE [LARGE SCALE GENOMIC DNA]</scope>
    <source>
        <strain evidence="2 4">PLR</strain>
    </source>
</reference>
<keyword evidence="1" id="KW-0732">Signal</keyword>
<dbReference type="SUPFAM" id="SSF51182">
    <property type="entry name" value="RmlC-like cupins"/>
    <property type="match status" value="1"/>
</dbReference>
<dbReference type="PANTHER" id="PTHR37694">
    <property type="entry name" value="SLR8022 PROTEIN"/>
    <property type="match status" value="1"/>
</dbReference>
<dbReference type="Gene3D" id="2.60.120.10">
    <property type="entry name" value="Jelly Rolls"/>
    <property type="match status" value="1"/>
</dbReference>
<name>A0A084JYU0_NONUL</name>
<feature type="chain" id="PRO_5001777604" description="Cupin 2 conserved barrel domain-containing protein" evidence="1">
    <location>
        <begin position="19"/>
        <end position="122"/>
    </location>
</feature>
<dbReference type="AlphaFoldDB" id="A0A084JYU0"/>
<evidence type="ECO:0000313" key="4">
    <source>
        <dbReference type="Proteomes" id="UP000028531"/>
    </source>
</evidence>
<dbReference type="OrthoDB" id="1144874at2"/>
<feature type="signal peptide" evidence="1">
    <location>
        <begin position="1"/>
        <end position="18"/>
    </location>
</feature>
<evidence type="ECO:0000313" key="2">
    <source>
        <dbReference type="EMBL" id="KEZ94124.1"/>
    </source>
</evidence>
<dbReference type="InterPro" id="IPR014710">
    <property type="entry name" value="RmlC-like_jellyroll"/>
</dbReference>
<dbReference type="PROSITE" id="PS51257">
    <property type="entry name" value="PROKAR_LIPOPROTEIN"/>
    <property type="match status" value="1"/>
</dbReference>
<dbReference type="Proteomes" id="UP000239997">
    <property type="component" value="Unassembled WGS sequence"/>
</dbReference>
<reference evidence="3 5" key="2">
    <citation type="submission" date="2018-03" db="EMBL/GenBank/DDBJ databases">
        <title>Genomic Encyclopedia of Archaeal and Bacterial Type Strains, Phase II (KMG-II): from individual species to whole genera.</title>
        <authorList>
            <person name="Goeker M."/>
        </authorList>
    </citation>
    <scope>NUCLEOTIDE SEQUENCE [LARGE SCALE GENOMIC DNA]</scope>
    <source>
        <strain evidence="3 5">DSM 22727</strain>
    </source>
</reference>
<dbReference type="Proteomes" id="UP000028531">
    <property type="component" value="Unassembled WGS sequence"/>
</dbReference>
<evidence type="ECO:0000256" key="1">
    <source>
        <dbReference type="SAM" id="SignalP"/>
    </source>
</evidence>